<accession>A0ACB8GY74</accession>
<gene>
    <name evidence="1" type="ORF">JR316_0007293</name>
</gene>
<name>A0ACB8GY74_PSICU</name>
<organism evidence="1 2">
    <name type="scientific">Psilocybe cubensis</name>
    <name type="common">Psychedelic mushroom</name>
    <name type="synonym">Stropharia cubensis</name>
    <dbReference type="NCBI Taxonomy" id="181762"/>
    <lineage>
        <taxon>Eukaryota</taxon>
        <taxon>Fungi</taxon>
        <taxon>Dikarya</taxon>
        <taxon>Basidiomycota</taxon>
        <taxon>Agaricomycotina</taxon>
        <taxon>Agaricomycetes</taxon>
        <taxon>Agaricomycetidae</taxon>
        <taxon>Agaricales</taxon>
        <taxon>Agaricineae</taxon>
        <taxon>Strophariaceae</taxon>
        <taxon>Psilocybe</taxon>
    </lineage>
</organism>
<comment type="caution">
    <text evidence="1">The sequence shown here is derived from an EMBL/GenBank/DDBJ whole genome shotgun (WGS) entry which is preliminary data.</text>
</comment>
<protein>
    <submittedName>
        <fullName evidence="1">Uncharacterized protein</fullName>
    </submittedName>
</protein>
<proteinExistence type="predicted"/>
<reference evidence="1" key="1">
    <citation type="submission" date="2021-10" db="EMBL/GenBank/DDBJ databases">
        <title>Psilocybe cubensis genome.</title>
        <authorList>
            <person name="Mckernan K.J."/>
            <person name="Crawford S."/>
            <person name="Trippe A."/>
            <person name="Kane L.T."/>
            <person name="Mclaughlin S."/>
        </authorList>
    </citation>
    <scope>NUCLEOTIDE SEQUENCE</scope>
    <source>
        <strain evidence="1">MGC-MH-2018</strain>
    </source>
</reference>
<dbReference type="Proteomes" id="UP000664032">
    <property type="component" value="Unassembled WGS sequence"/>
</dbReference>
<evidence type="ECO:0000313" key="2">
    <source>
        <dbReference type="Proteomes" id="UP000664032"/>
    </source>
</evidence>
<dbReference type="EMBL" id="JAFIQS020000006">
    <property type="protein sequence ID" value="KAH9480693.1"/>
    <property type="molecule type" value="Genomic_DNA"/>
</dbReference>
<evidence type="ECO:0000313" key="1">
    <source>
        <dbReference type="EMBL" id="KAH9480693.1"/>
    </source>
</evidence>
<keyword evidence="2" id="KW-1185">Reference proteome</keyword>
<sequence length="98" mass="10269">MQFLATFSLFSMAFVSAVVASDEAAFVGSCSNAALMGDKNQNYAKEGCVSSKSKGWMSSHNCVNKGGKAYLCVQGDTTTCISGSTLKQVGLENGECFN</sequence>